<gene>
    <name evidence="3" type="ORF">LTR25_003311</name>
</gene>
<accession>A0AAV9QDG9</accession>
<dbReference type="PANTHER" id="PTHR11362">
    <property type="entry name" value="PHOSPHATIDYLETHANOLAMINE-BINDING PROTEIN"/>
    <property type="match status" value="1"/>
</dbReference>
<keyword evidence="4" id="KW-1185">Reference proteome</keyword>
<dbReference type="Pfam" id="PF01161">
    <property type="entry name" value="PBP"/>
    <property type="match status" value="1"/>
</dbReference>
<proteinExistence type="predicted"/>
<dbReference type="PANTHER" id="PTHR11362:SF148">
    <property type="entry name" value="CARBOXYPEPTIDASE Y INHIBITOR"/>
    <property type="match status" value="1"/>
</dbReference>
<dbReference type="SUPFAM" id="SSF49777">
    <property type="entry name" value="PEBP-like"/>
    <property type="match status" value="1"/>
</dbReference>
<feature type="signal peptide" evidence="2">
    <location>
        <begin position="1"/>
        <end position="18"/>
    </location>
</feature>
<evidence type="ECO:0000313" key="4">
    <source>
        <dbReference type="Proteomes" id="UP001345827"/>
    </source>
</evidence>
<dbReference type="EMBL" id="JAXLQG010000005">
    <property type="protein sequence ID" value="KAK5539607.1"/>
    <property type="molecule type" value="Genomic_DNA"/>
</dbReference>
<dbReference type="InterPro" id="IPR035810">
    <property type="entry name" value="PEBP_euk"/>
</dbReference>
<dbReference type="AlphaFoldDB" id="A0AAV9QDG9"/>
<name>A0AAV9QDG9_9PEZI</name>
<evidence type="ECO:0008006" key="5">
    <source>
        <dbReference type="Google" id="ProtNLM"/>
    </source>
</evidence>
<dbReference type="GO" id="GO:0005543">
    <property type="term" value="F:phospholipid binding"/>
    <property type="evidence" value="ECO:0007669"/>
    <property type="project" value="TreeGrafter"/>
</dbReference>
<organism evidence="3 4">
    <name type="scientific">Vermiconidia calcicola</name>
    <dbReference type="NCBI Taxonomy" id="1690605"/>
    <lineage>
        <taxon>Eukaryota</taxon>
        <taxon>Fungi</taxon>
        <taxon>Dikarya</taxon>
        <taxon>Ascomycota</taxon>
        <taxon>Pezizomycotina</taxon>
        <taxon>Dothideomycetes</taxon>
        <taxon>Dothideomycetidae</taxon>
        <taxon>Mycosphaerellales</taxon>
        <taxon>Extremaceae</taxon>
        <taxon>Vermiconidia</taxon>
    </lineage>
</organism>
<dbReference type="CDD" id="cd00866">
    <property type="entry name" value="PEBP_euk"/>
    <property type="match status" value="1"/>
</dbReference>
<feature type="chain" id="PRO_5043664777" description="PEBP-like protein" evidence="2">
    <location>
        <begin position="19"/>
        <end position="325"/>
    </location>
</feature>
<dbReference type="GO" id="GO:0030162">
    <property type="term" value="P:regulation of proteolysis"/>
    <property type="evidence" value="ECO:0007669"/>
    <property type="project" value="TreeGrafter"/>
</dbReference>
<dbReference type="GO" id="GO:0030414">
    <property type="term" value="F:peptidase inhibitor activity"/>
    <property type="evidence" value="ECO:0007669"/>
    <property type="project" value="TreeGrafter"/>
</dbReference>
<protein>
    <recommendedName>
        <fullName evidence="5">PEBP-like protein</fullName>
    </recommendedName>
</protein>
<evidence type="ECO:0000256" key="1">
    <source>
        <dbReference type="SAM" id="MobiDB-lite"/>
    </source>
</evidence>
<dbReference type="GO" id="GO:0046578">
    <property type="term" value="P:regulation of Ras protein signal transduction"/>
    <property type="evidence" value="ECO:0007669"/>
    <property type="project" value="TreeGrafter"/>
</dbReference>
<evidence type="ECO:0000256" key="2">
    <source>
        <dbReference type="SAM" id="SignalP"/>
    </source>
</evidence>
<dbReference type="InterPro" id="IPR008914">
    <property type="entry name" value="PEBP"/>
</dbReference>
<keyword evidence="2" id="KW-0732">Signal</keyword>
<comment type="caution">
    <text evidence="3">The sequence shown here is derived from an EMBL/GenBank/DDBJ whole genome shotgun (WGS) entry which is preliminary data.</text>
</comment>
<sequence length="325" mass="33342">MKSYSPLAVLALAAAVSAQSAPGFPVQVNTELAVDFQSSSESFIDPGQKLSLDDVQDAPTVSGPQGSTRTLTFMLFMIDQDVKSDDGSRVQLLHYFQPNLAGASEVLSDFSTDAENATTVGTVEYIAPSPPAGDGPHQYTLLLYPQFEGFSIPDQFSSFFPPADTQARIGFDMAGFAQAANLPEPVGANWFQVQNGEAAPSSSTTSSEKTSASSTTVTETASTESSTETVVTTSSETVASTIATATATAFGSAIFTITTSSSTETAEATTTTATTTGGASQATASASETASVTSDGSNAASSVDVRNSLAGLILGLSLSIVGMWF</sequence>
<feature type="region of interest" description="Disordered" evidence="1">
    <location>
        <begin position="197"/>
        <end position="235"/>
    </location>
</feature>
<dbReference type="InterPro" id="IPR036610">
    <property type="entry name" value="PEBP-like_sf"/>
</dbReference>
<dbReference type="Gene3D" id="3.90.280.10">
    <property type="entry name" value="PEBP-like"/>
    <property type="match status" value="1"/>
</dbReference>
<dbReference type="Proteomes" id="UP001345827">
    <property type="component" value="Unassembled WGS sequence"/>
</dbReference>
<reference evidence="3 4" key="1">
    <citation type="submission" date="2023-06" db="EMBL/GenBank/DDBJ databases">
        <title>Black Yeasts Isolated from many extreme environments.</title>
        <authorList>
            <person name="Coleine C."/>
            <person name="Stajich J.E."/>
            <person name="Selbmann L."/>
        </authorList>
    </citation>
    <scope>NUCLEOTIDE SEQUENCE [LARGE SCALE GENOMIC DNA]</scope>
    <source>
        <strain evidence="3 4">CCFEE 5887</strain>
    </source>
</reference>
<evidence type="ECO:0000313" key="3">
    <source>
        <dbReference type="EMBL" id="KAK5539607.1"/>
    </source>
</evidence>